<dbReference type="InterPro" id="IPR005225">
    <property type="entry name" value="Small_GTP-bd"/>
</dbReference>
<dbReference type="PANTHER" id="PTHR43381">
    <property type="entry name" value="TRANSLATION INITIATION FACTOR IF-2-RELATED"/>
    <property type="match status" value="1"/>
</dbReference>
<dbReference type="Pfam" id="PF22042">
    <property type="entry name" value="EF-G_D2"/>
    <property type="match status" value="1"/>
</dbReference>
<dbReference type="InterPro" id="IPR053905">
    <property type="entry name" value="EF-G-like_DII"/>
</dbReference>
<dbReference type="InterPro" id="IPR000795">
    <property type="entry name" value="T_Tr_GTP-bd_dom"/>
</dbReference>
<evidence type="ECO:0000256" key="4">
    <source>
        <dbReference type="ARBA" id="ARBA00022917"/>
    </source>
</evidence>
<dbReference type="Pfam" id="PF11987">
    <property type="entry name" value="IF-2"/>
    <property type="match status" value="1"/>
</dbReference>
<dbReference type="CDD" id="cd01887">
    <property type="entry name" value="IF2_eIF5B"/>
    <property type="match status" value="1"/>
</dbReference>
<organism evidence="7 8">
    <name type="scientific">Candidatus Colwellbacteria bacterium CG10_big_fil_rev_8_21_14_0_10_41_28</name>
    <dbReference type="NCBI Taxonomy" id="1974539"/>
    <lineage>
        <taxon>Bacteria</taxon>
        <taxon>Candidatus Colwelliibacteriota</taxon>
    </lineage>
</organism>
<accession>A0A2H0VHQ4</accession>
<dbReference type="FunFam" id="3.40.50.300:FF:000019">
    <property type="entry name" value="Translation initiation factor IF-2"/>
    <property type="match status" value="1"/>
</dbReference>
<evidence type="ECO:0000256" key="1">
    <source>
        <dbReference type="ARBA" id="ARBA00007733"/>
    </source>
</evidence>
<evidence type="ECO:0000256" key="2">
    <source>
        <dbReference type="ARBA" id="ARBA00022540"/>
    </source>
</evidence>
<dbReference type="FunFam" id="3.40.50.10050:FF:000001">
    <property type="entry name" value="Translation initiation factor IF-2"/>
    <property type="match status" value="1"/>
</dbReference>
<comment type="caution">
    <text evidence="7">The sequence shown here is derived from an EMBL/GenBank/DDBJ whole genome shotgun (WGS) entry which is preliminary data.</text>
</comment>
<feature type="domain" description="Tr-type G" evidence="6">
    <location>
        <begin position="11"/>
        <end position="180"/>
    </location>
</feature>
<dbReference type="Gene3D" id="3.40.50.10050">
    <property type="entry name" value="Translation initiation factor IF- 2, domain 3"/>
    <property type="match status" value="1"/>
</dbReference>
<dbReference type="GO" id="GO:0005525">
    <property type="term" value="F:GTP binding"/>
    <property type="evidence" value="ECO:0007669"/>
    <property type="project" value="UniProtKB-KW"/>
</dbReference>
<keyword evidence="3" id="KW-0547">Nucleotide-binding</keyword>
<evidence type="ECO:0000313" key="7">
    <source>
        <dbReference type="EMBL" id="PIR98618.1"/>
    </source>
</evidence>
<dbReference type="InterPro" id="IPR027417">
    <property type="entry name" value="P-loop_NTPase"/>
</dbReference>
<dbReference type="InterPro" id="IPR023115">
    <property type="entry name" value="TIF_IF2_dom3"/>
</dbReference>
<dbReference type="GO" id="GO:0005737">
    <property type="term" value="C:cytoplasm"/>
    <property type="evidence" value="ECO:0007669"/>
    <property type="project" value="TreeGrafter"/>
</dbReference>
<dbReference type="NCBIfam" id="TIGR00231">
    <property type="entry name" value="small_GTP"/>
    <property type="match status" value="1"/>
</dbReference>
<evidence type="ECO:0000313" key="8">
    <source>
        <dbReference type="Proteomes" id="UP000230776"/>
    </source>
</evidence>
<dbReference type="InterPro" id="IPR015760">
    <property type="entry name" value="TIF_IF2"/>
</dbReference>
<dbReference type="GO" id="GO:0003743">
    <property type="term" value="F:translation initiation factor activity"/>
    <property type="evidence" value="ECO:0007669"/>
    <property type="project" value="UniProtKB-KW"/>
</dbReference>
<dbReference type="AlphaFoldDB" id="A0A2H0VHQ4"/>
<dbReference type="Gene3D" id="2.40.30.10">
    <property type="entry name" value="Translation factors"/>
    <property type="match status" value="2"/>
</dbReference>
<protein>
    <submittedName>
        <fullName evidence="7">Translation initiation factor IF-2</fullName>
    </submittedName>
</protein>
<dbReference type="InterPro" id="IPR036925">
    <property type="entry name" value="TIF_IF2_dom3_sf"/>
</dbReference>
<dbReference type="InterPro" id="IPR009000">
    <property type="entry name" value="Transl_B-barrel_sf"/>
</dbReference>
<name>A0A2H0VHQ4_9BACT</name>
<keyword evidence="4" id="KW-0648">Protein biosynthesis</keyword>
<keyword evidence="2 7" id="KW-0396">Initiation factor</keyword>
<comment type="similarity">
    <text evidence="1">Belongs to the TRAFAC class translation factor GTPase superfamily. Classic translation factor GTPase family. IF-2 subfamily.</text>
</comment>
<dbReference type="SUPFAM" id="SSF50447">
    <property type="entry name" value="Translation proteins"/>
    <property type="match status" value="2"/>
</dbReference>
<evidence type="ECO:0000259" key="6">
    <source>
        <dbReference type="PROSITE" id="PS51722"/>
    </source>
</evidence>
<proteinExistence type="inferred from homology"/>
<dbReference type="PROSITE" id="PS51722">
    <property type="entry name" value="G_TR_2"/>
    <property type="match status" value="1"/>
</dbReference>
<dbReference type="GO" id="GO:0003924">
    <property type="term" value="F:GTPase activity"/>
    <property type="evidence" value="ECO:0007669"/>
    <property type="project" value="InterPro"/>
</dbReference>
<dbReference type="Pfam" id="PF00009">
    <property type="entry name" value="GTP_EFTU"/>
    <property type="match status" value="1"/>
</dbReference>
<dbReference type="PANTHER" id="PTHR43381:SF4">
    <property type="entry name" value="EUKARYOTIC TRANSLATION INITIATION FACTOR 5B"/>
    <property type="match status" value="1"/>
</dbReference>
<dbReference type="Proteomes" id="UP000230776">
    <property type="component" value="Unassembled WGS sequence"/>
</dbReference>
<evidence type="ECO:0000256" key="5">
    <source>
        <dbReference type="ARBA" id="ARBA00023134"/>
    </source>
</evidence>
<evidence type="ECO:0000256" key="3">
    <source>
        <dbReference type="ARBA" id="ARBA00022741"/>
    </source>
</evidence>
<sequence length="474" mass="51491">MSTSEKDNLKERPPVVAVVGHVDHGKTALLDHIRKTNIVKGEAGGITQSIGGYEVIYKDKKITFIDTPGHEAFTRMRTHGATAADIAVLVIAADEGVKQQTQETIRILRGLKTPFVVAITKIDKENADPERIKNELASEEVFLEGRGGDVSFQELSSKTGQGIDDLLELILLMGEVLELKYDPTKEASGFVLESAKDPRKGLVANLIVKDGSLKQGAEIKTASVSGKVKILENFLGESAKELEPSAPASIYGFENLPISGEEFVTGDRELEVIEKEELLEDEEMVEDGEERLKAVLKAETIGSAHALRDLIKDEVQIIDVSAGEITDNDIKLARSTDSMIIGFSVKVSKGAQNLAEAQDINIFTSDIIYELLDKVKAIKQESKQEFDGGELEVLATFNSTPTKQTAGGRVLKGKMKLNAPLTIEREGESLGKGRIKSLQADKAEVQEVGVDRECGLVIETNVEIAKGDTLKLVN</sequence>
<gene>
    <name evidence="7" type="ORF">COT88_00600</name>
</gene>
<dbReference type="EMBL" id="PFAG01000008">
    <property type="protein sequence ID" value="PIR98618.1"/>
    <property type="molecule type" value="Genomic_DNA"/>
</dbReference>
<dbReference type="SUPFAM" id="SSF52156">
    <property type="entry name" value="Initiation factor IF2/eIF5b, domain 3"/>
    <property type="match status" value="1"/>
</dbReference>
<dbReference type="SUPFAM" id="SSF52540">
    <property type="entry name" value="P-loop containing nucleoside triphosphate hydrolases"/>
    <property type="match status" value="1"/>
</dbReference>
<keyword evidence="5" id="KW-0342">GTP-binding</keyword>
<dbReference type="Gene3D" id="3.40.50.300">
    <property type="entry name" value="P-loop containing nucleotide triphosphate hydrolases"/>
    <property type="match status" value="1"/>
</dbReference>
<reference evidence="8" key="1">
    <citation type="submission" date="2017-09" db="EMBL/GenBank/DDBJ databases">
        <title>Depth-based differentiation of microbial function through sediment-hosted aquifers and enrichment of novel symbionts in the deep terrestrial subsurface.</title>
        <authorList>
            <person name="Probst A.J."/>
            <person name="Ladd B."/>
            <person name="Jarett J.K."/>
            <person name="Geller-Mcgrath D.E."/>
            <person name="Sieber C.M.K."/>
            <person name="Emerson J.B."/>
            <person name="Anantharaman K."/>
            <person name="Thomas B.C."/>
            <person name="Malmstrom R."/>
            <person name="Stieglmeier M."/>
            <person name="Klingl A."/>
            <person name="Woyke T."/>
            <person name="Ryan C.M."/>
            <person name="Banfield J.F."/>
        </authorList>
    </citation>
    <scope>NUCLEOTIDE SEQUENCE [LARGE SCALE GENOMIC DNA]</scope>
</reference>